<name>W9DF40_9ACTN</name>
<protein>
    <recommendedName>
        <fullName evidence="5">Polysaccharide chain length determinant N-terminal domain-containing protein</fullName>
    </recommendedName>
</protein>
<dbReference type="AlphaFoldDB" id="W9DF40"/>
<evidence type="ECO:0000256" key="1">
    <source>
        <dbReference type="SAM" id="MobiDB-lite"/>
    </source>
</evidence>
<evidence type="ECO:0000313" key="4">
    <source>
        <dbReference type="Proteomes" id="UP000035035"/>
    </source>
</evidence>
<comment type="caution">
    <text evidence="3">The sequence shown here is derived from an EMBL/GenBank/DDBJ whole genome shotgun (WGS) entry which is preliminary data.</text>
</comment>
<organism evidence="3 4">
    <name type="scientific">Gordonia alkanivorans CGMCC 6845</name>
    <dbReference type="NCBI Taxonomy" id="1423140"/>
    <lineage>
        <taxon>Bacteria</taxon>
        <taxon>Bacillati</taxon>
        <taxon>Actinomycetota</taxon>
        <taxon>Actinomycetes</taxon>
        <taxon>Mycobacteriales</taxon>
        <taxon>Gordoniaceae</taxon>
        <taxon>Gordonia</taxon>
    </lineage>
</organism>
<feature type="transmembrane region" description="Helical" evidence="2">
    <location>
        <begin position="196"/>
        <end position="218"/>
    </location>
</feature>
<sequence>MEAAAELRGPPMRSPSTRRPADYLAIVRRNLVVLVASVIAAAAVGAGAYALIPKTYEAHSSALIIAPGPASVGAERASDLAGQLRSASYVQLAVSDQVLARVARADAAGVLGDAVTPEDLRARLTVTSPLDNAVLDVVATGPTGESAAHLAGAVVDVLRVLVTELEWSDGPVAGPLHEIDVIDVASVPDSPVLPEFWGTITTAVLLGLLVGLVLVIGVEVARDRVVDPREARVPRTSRPSSRRHDAHRGAPLEGAIGGGA</sequence>
<keyword evidence="2" id="KW-0812">Transmembrane</keyword>
<dbReference type="HOGENOM" id="CLU_1068583_0_0_11"/>
<gene>
    <name evidence="3" type="ORF">V525_22335</name>
</gene>
<keyword evidence="4" id="KW-1185">Reference proteome</keyword>
<dbReference type="InterPro" id="IPR050445">
    <property type="entry name" value="Bact_polysacc_biosynth/exp"/>
</dbReference>
<proteinExistence type="predicted"/>
<dbReference type="Proteomes" id="UP000035035">
    <property type="component" value="Unassembled WGS sequence"/>
</dbReference>
<evidence type="ECO:0000256" key="2">
    <source>
        <dbReference type="SAM" id="Phobius"/>
    </source>
</evidence>
<evidence type="ECO:0000313" key="3">
    <source>
        <dbReference type="EMBL" id="ETA04895.1"/>
    </source>
</evidence>
<feature type="region of interest" description="Disordered" evidence="1">
    <location>
        <begin position="230"/>
        <end position="260"/>
    </location>
</feature>
<dbReference type="PATRIC" id="fig|1423140.3.peg.4426"/>
<reference evidence="3 4" key="1">
    <citation type="journal article" date="2014" name="Genome Announc.">
        <title>Draft Genome Sequence of Gordonia alkanivorans Strain CGMCC6845, a Halotolerant Hydrocarbon-Degrading Bacterium.</title>
        <authorList>
            <person name="Wang X."/>
            <person name="Jin D."/>
            <person name="Zhou L."/>
            <person name="Wu L."/>
            <person name="An W."/>
            <person name="Zhao L."/>
        </authorList>
    </citation>
    <scope>NUCLEOTIDE SEQUENCE [LARGE SCALE GENOMIC DNA]</scope>
    <source>
        <strain evidence="3 4">CGMCC 6845</strain>
    </source>
</reference>
<keyword evidence="2" id="KW-1133">Transmembrane helix</keyword>
<keyword evidence="2" id="KW-0472">Membrane</keyword>
<dbReference type="PANTHER" id="PTHR32309:SF31">
    <property type="entry name" value="CAPSULAR EXOPOLYSACCHARIDE FAMILY"/>
    <property type="match status" value="1"/>
</dbReference>
<evidence type="ECO:0008006" key="5">
    <source>
        <dbReference type="Google" id="ProtNLM"/>
    </source>
</evidence>
<feature type="transmembrane region" description="Helical" evidence="2">
    <location>
        <begin position="31"/>
        <end position="52"/>
    </location>
</feature>
<dbReference type="PANTHER" id="PTHR32309">
    <property type="entry name" value="TYROSINE-PROTEIN KINASE"/>
    <property type="match status" value="1"/>
</dbReference>
<accession>W9DF40</accession>
<dbReference type="EMBL" id="AYXO01000073">
    <property type="protein sequence ID" value="ETA04895.1"/>
    <property type="molecule type" value="Genomic_DNA"/>
</dbReference>